<keyword evidence="3" id="KW-1185">Reference proteome</keyword>
<reference evidence="2 3" key="1">
    <citation type="submission" date="2021-05" db="EMBL/GenBank/DDBJ databases">
        <title>Novel Bacillus species.</title>
        <authorList>
            <person name="Liu G."/>
        </authorList>
    </citation>
    <scope>NUCLEOTIDE SEQUENCE [LARGE SCALE GENOMIC DNA]</scope>
    <source>
        <strain evidence="2 3">FJAT-49705</strain>
    </source>
</reference>
<proteinExistence type="predicted"/>
<sequence length="174" mass="20264">MSTEITLSIPEELMDPDFFTKNESFTIDEHVLAHILPSVPFLYEAAYYLGINAIKPWELQEECIPILLNEWNSEKELLKKLFAKREHTKVTAPMKKGICLFLEFVYWGNGLPVSLSNDKNAKTLIIKPVNMVERLEFILQRPTLYQSFIQLSELMIEMEKLYAKQIAIKKTSQH</sequence>
<dbReference type="InterPro" id="IPR048427">
    <property type="entry name" value="YpoC"/>
</dbReference>
<name>A0ABS5NT45_9BACI</name>
<accession>A0ABS5NT45</accession>
<evidence type="ECO:0000313" key="3">
    <source>
        <dbReference type="Proteomes" id="UP000681027"/>
    </source>
</evidence>
<feature type="domain" description="YpoC-like" evidence="1">
    <location>
        <begin position="61"/>
        <end position="170"/>
    </location>
</feature>
<evidence type="ECO:0000313" key="2">
    <source>
        <dbReference type="EMBL" id="MBS4191000.1"/>
    </source>
</evidence>
<organism evidence="2 3">
    <name type="scientific">Cytobacillus citreus</name>
    <dbReference type="NCBI Taxonomy" id="2833586"/>
    <lineage>
        <taxon>Bacteria</taxon>
        <taxon>Bacillati</taxon>
        <taxon>Bacillota</taxon>
        <taxon>Bacilli</taxon>
        <taxon>Bacillales</taxon>
        <taxon>Bacillaceae</taxon>
        <taxon>Cytobacillus</taxon>
    </lineage>
</organism>
<dbReference type="EMBL" id="JAGYPM010000003">
    <property type="protein sequence ID" value="MBS4191000.1"/>
    <property type="molecule type" value="Genomic_DNA"/>
</dbReference>
<dbReference type="Pfam" id="PF21747">
    <property type="entry name" value="YpoC"/>
    <property type="match status" value="1"/>
</dbReference>
<evidence type="ECO:0000259" key="1">
    <source>
        <dbReference type="Pfam" id="PF21747"/>
    </source>
</evidence>
<gene>
    <name evidence="2" type="ORF">KHA94_12495</name>
</gene>
<comment type="caution">
    <text evidence="2">The sequence shown here is derived from an EMBL/GenBank/DDBJ whole genome shotgun (WGS) entry which is preliminary data.</text>
</comment>
<protein>
    <recommendedName>
        <fullName evidence="1">YpoC-like domain-containing protein</fullName>
    </recommendedName>
</protein>
<dbReference type="Proteomes" id="UP000681027">
    <property type="component" value="Unassembled WGS sequence"/>
</dbReference>
<dbReference type="RefSeq" id="WP_213102470.1">
    <property type="nucleotide sequence ID" value="NZ_JAGYPM010000003.1"/>
</dbReference>